<name>A0A8H9J1W5_9PSEU</name>
<reference evidence="4" key="1">
    <citation type="journal article" date="2014" name="Int. J. Syst. Evol. Microbiol.">
        <title>Complete genome sequence of Corynebacterium casei LMG S-19264T (=DSM 44701T), isolated from a smear-ripened cheese.</title>
        <authorList>
            <consortium name="US DOE Joint Genome Institute (JGI-PGF)"/>
            <person name="Walter F."/>
            <person name="Albersmeier A."/>
            <person name="Kalinowski J."/>
            <person name="Ruckert C."/>
        </authorList>
    </citation>
    <scope>NUCLEOTIDE SEQUENCE</scope>
    <source>
        <strain evidence="4">CGMCC 4.7679</strain>
    </source>
</reference>
<dbReference type="PANTHER" id="PTHR43976:SF16">
    <property type="entry name" value="SHORT-CHAIN DEHYDROGENASE_REDUCTASE FAMILY PROTEIN"/>
    <property type="match status" value="1"/>
</dbReference>
<dbReference type="Pfam" id="PF00106">
    <property type="entry name" value="adh_short"/>
    <property type="match status" value="1"/>
</dbReference>
<dbReference type="RefSeq" id="WP_145936847.1">
    <property type="nucleotide sequence ID" value="NZ_BNAV01000005.1"/>
</dbReference>
<dbReference type="SUPFAM" id="SSF51735">
    <property type="entry name" value="NAD(P)-binding Rossmann-fold domains"/>
    <property type="match status" value="1"/>
</dbReference>
<dbReference type="GO" id="GO:0016491">
    <property type="term" value="F:oxidoreductase activity"/>
    <property type="evidence" value="ECO:0007669"/>
    <property type="project" value="UniProtKB-KW"/>
</dbReference>
<reference evidence="4" key="2">
    <citation type="submission" date="2020-09" db="EMBL/GenBank/DDBJ databases">
        <authorList>
            <person name="Sun Q."/>
            <person name="Zhou Y."/>
        </authorList>
    </citation>
    <scope>NUCLEOTIDE SEQUENCE</scope>
    <source>
        <strain evidence="4">CGMCC 4.7679</strain>
    </source>
</reference>
<gene>
    <name evidence="4" type="ORF">GCM10017566_39860</name>
</gene>
<evidence type="ECO:0000313" key="5">
    <source>
        <dbReference type="Proteomes" id="UP000658656"/>
    </source>
</evidence>
<dbReference type="InterPro" id="IPR002347">
    <property type="entry name" value="SDR_fam"/>
</dbReference>
<dbReference type="Proteomes" id="UP000658656">
    <property type="component" value="Unassembled WGS sequence"/>
</dbReference>
<comment type="caution">
    <text evidence="4">The sequence shown here is derived from an EMBL/GenBank/DDBJ whole genome shotgun (WGS) entry which is preliminary data.</text>
</comment>
<organism evidence="4 5">
    <name type="scientific">Amycolatopsis bartoniae</name>
    <dbReference type="NCBI Taxonomy" id="941986"/>
    <lineage>
        <taxon>Bacteria</taxon>
        <taxon>Bacillati</taxon>
        <taxon>Actinomycetota</taxon>
        <taxon>Actinomycetes</taxon>
        <taxon>Pseudonocardiales</taxon>
        <taxon>Pseudonocardiaceae</taxon>
        <taxon>Amycolatopsis</taxon>
    </lineage>
</organism>
<dbReference type="Gene3D" id="3.40.50.720">
    <property type="entry name" value="NAD(P)-binding Rossmann-like Domain"/>
    <property type="match status" value="1"/>
</dbReference>
<dbReference type="CDD" id="cd05374">
    <property type="entry name" value="17beta-HSD-like_SDR_c"/>
    <property type="match status" value="1"/>
</dbReference>
<dbReference type="AlphaFoldDB" id="A0A8H9J1W5"/>
<keyword evidence="2" id="KW-0560">Oxidoreductase</keyword>
<dbReference type="InterPro" id="IPR036291">
    <property type="entry name" value="NAD(P)-bd_dom_sf"/>
</dbReference>
<dbReference type="PANTHER" id="PTHR43976">
    <property type="entry name" value="SHORT CHAIN DEHYDROGENASE"/>
    <property type="match status" value="1"/>
</dbReference>
<keyword evidence="5" id="KW-1185">Reference proteome</keyword>
<evidence type="ECO:0000313" key="4">
    <source>
        <dbReference type="EMBL" id="GHF62357.1"/>
    </source>
</evidence>
<sequence length="282" mass="30210">MTQIDSKRRRVWFITGTSSGMGYAIAKAALEHGDLVAATARNTRALEELVTDFPGQALTIDLDVRDEEAVKMAVSRTIGEFRRIDVVVNNAGFALVGPVEGTSDKQARDLFDTGFFGALNVLRAALPVLRSQRSGHVLHMSSIFGEMSFPGTGMLAAVKQALGGATQAMGAELAPLGIKFTQIEPGALHTRFLAKWIVAEHAIADYDDTAGATLEGLKDLPPEAIADVSRVAAAILELVDAEQPPLRLALGSWAGEIIRKEIAGRSTDFENWSHLTKSVDNS</sequence>
<evidence type="ECO:0000256" key="1">
    <source>
        <dbReference type="ARBA" id="ARBA00006484"/>
    </source>
</evidence>
<evidence type="ECO:0000256" key="3">
    <source>
        <dbReference type="RuleBase" id="RU000363"/>
    </source>
</evidence>
<evidence type="ECO:0000256" key="2">
    <source>
        <dbReference type="ARBA" id="ARBA00023002"/>
    </source>
</evidence>
<dbReference type="EMBL" id="BNAV01000005">
    <property type="protein sequence ID" value="GHF62357.1"/>
    <property type="molecule type" value="Genomic_DNA"/>
</dbReference>
<dbReference type="InterPro" id="IPR051911">
    <property type="entry name" value="SDR_oxidoreductase"/>
</dbReference>
<accession>A0A8H9J1W5</accession>
<comment type="similarity">
    <text evidence="1 3">Belongs to the short-chain dehydrogenases/reductases (SDR) family.</text>
</comment>
<dbReference type="OrthoDB" id="3178062at2"/>
<protein>
    <submittedName>
        <fullName evidence="4">Short-chain dehydrogenase/reductase</fullName>
    </submittedName>
</protein>
<dbReference type="PRINTS" id="PR00081">
    <property type="entry name" value="GDHRDH"/>
</dbReference>
<dbReference type="PRINTS" id="PR00080">
    <property type="entry name" value="SDRFAMILY"/>
</dbReference>
<proteinExistence type="inferred from homology"/>